<evidence type="ECO:0000313" key="6">
    <source>
        <dbReference type="Proteomes" id="UP000265000"/>
    </source>
</evidence>
<dbReference type="InterPro" id="IPR016186">
    <property type="entry name" value="C-type_lectin-like/link_sf"/>
</dbReference>
<dbReference type="GO" id="GO:0005886">
    <property type="term" value="C:plasma membrane"/>
    <property type="evidence" value="ECO:0007669"/>
    <property type="project" value="UniProtKB-SubCell"/>
</dbReference>
<reference evidence="5" key="2">
    <citation type="submission" date="2025-09" db="UniProtKB">
        <authorList>
            <consortium name="Ensembl"/>
        </authorList>
    </citation>
    <scope>IDENTIFICATION</scope>
</reference>
<dbReference type="Proteomes" id="UP000265000">
    <property type="component" value="Unplaced"/>
</dbReference>
<feature type="compositionally biased region" description="Acidic residues" evidence="2">
    <location>
        <begin position="35"/>
        <end position="44"/>
    </location>
</feature>
<sequence>MSSDIHAKVDTSRKIRFTKKEPDNRTEWVEREVNIDESAEDVAEEGMVSLPQGEDQQVHSPPAANKSPARSAKLCKMVLWILILCVIITLAVYLSLEIIKVKKSNSHQQAKLLGKWCPDGWTRFGCSCYFKFEDKKMWYESRIQCQDRGADLVVIDSPDEQEFVKELNDKGESWIGIQRTWIRAKGTYEWGWVDGSPLTQTFWAEGWPRKDSYWEYATCCNDEGKWTHKYYTNPNSWICEK</sequence>
<dbReference type="PANTHER" id="PTHR45710">
    <property type="entry name" value="C-TYPE LECTIN DOMAIN-CONTAINING PROTEIN 180"/>
    <property type="match status" value="1"/>
</dbReference>
<dbReference type="Gene3D" id="3.10.100.10">
    <property type="entry name" value="Mannose-Binding Protein A, subunit A"/>
    <property type="match status" value="1"/>
</dbReference>
<dbReference type="InterPro" id="IPR016187">
    <property type="entry name" value="CTDL_fold"/>
</dbReference>
<feature type="domain" description="C-type lectin" evidence="4">
    <location>
        <begin position="124"/>
        <end position="240"/>
    </location>
</feature>
<organism evidence="5 6">
    <name type="scientific">Fundulus heteroclitus</name>
    <name type="common">Killifish</name>
    <name type="synonym">Mummichog</name>
    <dbReference type="NCBI Taxonomy" id="8078"/>
    <lineage>
        <taxon>Eukaryota</taxon>
        <taxon>Metazoa</taxon>
        <taxon>Chordata</taxon>
        <taxon>Craniata</taxon>
        <taxon>Vertebrata</taxon>
        <taxon>Euteleostomi</taxon>
        <taxon>Actinopterygii</taxon>
        <taxon>Neopterygii</taxon>
        <taxon>Teleostei</taxon>
        <taxon>Neoteleostei</taxon>
        <taxon>Acanthomorphata</taxon>
        <taxon>Ovalentaria</taxon>
        <taxon>Atherinomorphae</taxon>
        <taxon>Cyprinodontiformes</taxon>
        <taxon>Fundulidae</taxon>
        <taxon>Fundulus</taxon>
    </lineage>
</organism>
<name>A0A3Q2UJ80_FUNHE</name>
<dbReference type="InterPro" id="IPR001304">
    <property type="entry name" value="C-type_lectin-like"/>
</dbReference>
<dbReference type="InterPro" id="IPR050828">
    <property type="entry name" value="C-type_lectin/matrix_domain"/>
</dbReference>
<comment type="subcellular location">
    <subcellularLocation>
        <location evidence="1">Cell membrane</location>
        <topology evidence="1">Single-pass type II membrane protein</topology>
    </subcellularLocation>
</comment>
<keyword evidence="6" id="KW-1185">Reference proteome</keyword>
<keyword evidence="3" id="KW-0472">Membrane</keyword>
<feature type="transmembrane region" description="Helical" evidence="3">
    <location>
        <begin position="77"/>
        <end position="96"/>
    </location>
</feature>
<dbReference type="AlphaFoldDB" id="A0A3Q2UJ80"/>
<keyword evidence="3" id="KW-1133">Transmembrane helix</keyword>
<protein>
    <submittedName>
        <fullName evidence="5">CD209 antigen-like protein E</fullName>
    </submittedName>
</protein>
<feature type="region of interest" description="Disordered" evidence="2">
    <location>
        <begin position="28"/>
        <end position="67"/>
    </location>
</feature>
<evidence type="ECO:0000256" key="3">
    <source>
        <dbReference type="SAM" id="Phobius"/>
    </source>
</evidence>
<accession>A0A3Q2UJ80</accession>
<reference evidence="5" key="1">
    <citation type="submission" date="2025-08" db="UniProtKB">
        <authorList>
            <consortium name="Ensembl"/>
        </authorList>
    </citation>
    <scope>IDENTIFICATION</scope>
</reference>
<proteinExistence type="predicted"/>
<dbReference type="PROSITE" id="PS50041">
    <property type="entry name" value="C_TYPE_LECTIN_2"/>
    <property type="match status" value="1"/>
</dbReference>
<evidence type="ECO:0000313" key="5">
    <source>
        <dbReference type="Ensembl" id="ENSFHEP00000030710.1"/>
    </source>
</evidence>
<keyword evidence="3" id="KW-0812">Transmembrane</keyword>
<evidence type="ECO:0000256" key="2">
    <source>
        <dbReference type="SAM" id="MobiDB-lite"/>
    </source>
</evidence>
<dbReference type="PANTHER" id="PTHR45710:SF31">
    <property type="entry name" value="EARLY ACTIVATION ANTIGEN CD69"/>
    <property type="match status" value="1"/>
</dbReference>
<dbReference type="SMART" id="SM00034">
    <property type="entry name" value="CLECT"/>
    <property type="match status" value="1"/>
</dbReference>
<dbReference type="STRING" id="8078.ENSFHEP00000030710"/>
<evidence type="ECO:0000256" key="1">
    <source>
        <dbReference type="ARBA" id="ARBA00004401"/>
    </source>
</evidence>
<dbReference type="GeneTree" id="ENSGT00940000172892"/>
<dbReference type="SUPFAM" id="SSF56436">
    <property type="entry name" value="C-type lectin-like"/>
    <property type="match status" value="1"/>
</dbReference>
<dbReference type="Pfam" id="PF00059">
    <property type="entry name" value="Lectin_C"/>
    <property type="match status" value="1"/>
</dbReference>
<evidence type="ECO:0000259" key="4">
    <source>
        <dbReference type="PROSITE" id="PS50041"/>
    </source>
</evidence>
<dbReference type="Ensembl" id="ENSFHET00000022485.1">
    <property type="protein sequence ID" value="ENSFHEP00000030710.1"/>
    <property type="gene ID" value="ENSFHEG00000016180.1"/>
</dbReference>